<evidence type="ECO:0000313" key="2">
    <source>
        <dbReference type="EMBL" id="KAL3536655.1"/>
    </source>
</evidence>
<dbReference type="Proteomes" id="UP001630127">
    <property type="component" value="Unassembled WGS sequence"/>
</dbReference>
<comment type="caution">
    <text evidence="2">The sequence shown here is derived from an EMBL/GenBank/DDBJ whole genome shotgun (WGS) entry which is preliminary data.</text>
</comment>
<organism evidence="2 3">
    <name type="scientific">Cinchona calisaya</name>
    <dbReference type="NCBI Taxonomy" id="153742"/>
    <lineage>
        <taxon>Eukaryota</taxon>
        <taxon>Viridiplantae</taxon>
        <taxon>Streptophyta</taxon>
        <taxon>Embryophyta</taxon>
        <taxon>Tracheophyta</taxon>
        <taxon>Spermatophyta</taxon>
        <taxon>Magnoliopsida</taxon>
        <taxon>eudicotyledons</taxon>
        <taxon>Gunneridae</taxon>
        <taxon>Pentapetalae</taxon>
        <taxon>asterids</taxon>
        <taxon>lamiids</taxon>
        <taxon>Gentianales</taxon>
        <taxon>Rubiaceae</taxon>
        <taxon>Cinchonoideae</taxon>
        <taxon>Cinchoneae</taxon>
        <taxon>Cinchona</taxon>
    </lineage>
</organism>
<proteinExistence type="predicted"/>
<feature type="region of interest" description="Disordered" evidence="1">
    <location>
        <begin position="1"/>
        <end position="149"/>
    </location>
</feature>
<accession>A0ABD3AZI7</accession>
<evidence type="ECO:0000256" key="1">
    <source>
        <dbReference type="SAM" id="MobiDB-lite"/>
    </source>
</evidence>
<dbReference type="PANTHER" id="PTHR37728:SF1">
    <property type="entry name" value="OS06G0132300 PROTEIN"/>
    <property type="match status" value="1"/>
</dbReference>
<sequence length="182" mass="20736">MWAAPPAALPSFTPYYDNVKPPQRCLRSLATSRRPDNHDAESRESVGVMGQAVLTAAYKSKASSPAVVRVKPSTNKKQEQGEGRQEKTTEQEDSKMMEPPKRQLSGSQVLRALRRASVEKAKQLQQSKKKQKKRDTDRQEEIKDEVDTDDYHSVRPLCIKSEWDGRLVELEKRLEELSLMDV</sequence>
<gene>
    <name evidence="2" type="ORF">ACH5RR_000021</name>
</gene>
<keyword evidence="3" id="KW-1185">Reference proteome</keyword>
<dbReference type="AlphaFoldDB" id="A0ABD3AZI7"/>
<feature type="compositionally biased region" description="Basic and acidic residues" evidence="1">
    <location>
        <begin position="33"/>
        <end position="44"/>
    </location>
</feature>
<reference evidence="2 3" key="1">
    <citation type="submission" date="2024-11" db="EMBL/GenBank/DDBJ databases">
        <title>A near-complete genome assembly of Cinchona calisaya.</title>
        <authorList>
            <person name="Lian D.C."/>
            <person name="Zhao X.W."/>
            <person name="Wei L."/>
        </authorList>
    </citation>
    <scope>NUCLEOTIDE SEQUENCE [LARGE SCALE GENOMIC DNA]</scope>
    <source>
        <tissue evidence="2">Nenye</tissue>
    </source>
</reference>
<name>A0ABD3AZI7_9GENT</name>
<dbReference type="PANTHER" id="PTHR37728">
    <property type="entry name" value="BNAA04G26730D PROTEIN"/>
    <property type="match status" value="1"/>
</dbReference>
<dbReference type="EMBL" id="JBJUIK010000001">
    <property type="protein sequence ID" value="KAL3536655.1"/>
    <property type="molecule type" value="Genomic_DNA"/>
</dbReference>
<feature type="compositionally biased region" description="Basic and acidic residues" evidence="1">
    <location>
        <begin position="76"/>
        <end position="101"/>
    </location>
</feature>
<protein>
    <submittedName>
        <fullName evidence="2">Uncharacterized protein</fullName>
    </submittedName>
</protein>
<evidence type="ECO:0000313" key="3">
    <source>
        <dbReference type="Proteomes" id="UP001630127"/>
    </source>
</evidence>